<keyword evidence="4" id="KW-0963">Cytoplasm</keyword>
<dbReference type="InterPro" id="IPR001179">
    <property type="entry name" value="PPIase_FKBP_dom"/>
</dbReference>
<dbReference type="Pfam" id="PF00254">
    <property type="entry name" value="FKBP_C"/>
    <property type="match status" value="1"/>
</dbReference>
<dbReference type="PANTHER" id="PTHR47861">
    <property type="entry name" value="FKBP-TYPE PEPTIDYL-PROLYL CIS-TRANS ISOMERASE SLYD"/>
    <property type="match status" value="1"/>
</dbReference>
<dbReference type="RefSeq" id="WP_109759554.1">
    <property type="nucleotide sequence ID" value="NZ_CP034588.1"/>
</dbReference>
<evidence type="ECO:0000256" key="6">
    <source>
        <dbReference type="ARBA" id="ARBA00023186"/>
    </source>
</evidence>
<dbReference type="PROSITE" id="PS50059">
    <property type="entry name" value="FKBP_PPIASE"/>
    <property type="match status" value="1"/>
</dbReference>
<comment type="catalytic activity">
    <reaction evidence="1 9 10">
        <text>[protein]-peptidylproline (omega=180) = [protein]-peptidylproline (omega=0)</text>
        <dbReference type="Rhea" id="RHEA:16237"/>
        <dbReference type="Rhea" id="RHEA-COMP:10747"/>
        <dbReference type="Rhea" id="RHEA-COMP:10748"/>
        <dbReference type="ChEBI" id="CHEBI:83833"/>
        <dbReference type="ChEBI" id="CHEBI:83834"/>
        <dbReference type="EC" id="5.2.1.8"/>
    </reaction>
</comment>
<feature type="compositionally biased region" description="Basic and acidic residues" evidence="11">
    <location>
        <begin position="1"/>
        <end position="11"/>
    </location>
</feature>
<name>A0A316G8U3_9RHOB</name>
<proteinExistence type="inferred from homology"/>
<evidence type="ECO:0000313" key="13">
    <source>
        <dbReference type="EMBL" id="PWK56130.1"/>
    </source>
</evidence>
<accession>A0A316G8U3</accession>
<evidence type="ECO:0000256" key="9">
    <source>
        <dbReference type="PROSITE-ProRule" id="PRU00277"/>
    </source>
</evidence>
<dbReference type="EMBL" id="QGGV01000005">
    <property type="protein sequence ID" value="PWK56130.1"/>
    <property type="molecule type" value="Genomic_DNA"/>
</dbReference>
<comment type="subcellular location">
    <subcellularLocation>
        <location evidence="2">Cytoplasm</location>
    </subcellularLocation>
</comment>
<sequence length="142" mass="15248">MQEAKTGDTVRIHYTGTLDDGAPFDSSQGRDPLQFTLGTGQVIPGFDDAVAGMEVGEQKTVEIPAEKAYGPHDPNGKQNFPREKVPSDVPLDIGTRLQLETPSGQPVQVVVAEVTDEVVVLDANHPLAGKDLTFQIELVEIV</sequence>
<comment type="caution">
    <text evidence="13">The sequence shown here is derived from an EMBL/GenBank/DDBJ whole genome shotgun (WGS) entry which is preliminary data.</text>
</comment>
<dbReference type="InterPro" id="IPR046357">
    <property type="entry name" value="PPIase_dom_sf"/>
</dbReference>
<dbReference type="Gene3D" id="3.10.50.40">
    <property type="match status" value="1"/>
</dbReference>
<evidence type="ECO:0000256" key="5">
    <source>
        <dbReference type="ARBA" id="ARBA00023110"/>
    </source>
</evidence>
<keyword evidence="5 9" id="KW-0697">Rotamase</keyword>
<dbReference type="Proteomes" id="UP000245390">
    <property type="component" value="Unassembled WGS sequence"/>
</dbReference>
<evidence type="ECO:0000256" key="1">
    <source>
        <dbReference type="ARBA" id="ARBA00000971"/>
    </source>
</evidence>
<evidence type="ECO:0000256" key="4">
    <source>
        <dbReference type="ARBA" id="ARBA00022490"/>
    </source>
</evidence>
<protein>
    <recommendedName>
        <fullName evidence="10">Peptidyl-prolyl cis-trans isomerase</fullName>
        <ecNumber evidence="10">5.2.1.8</ecNumber>
    </recommendedName>
</protein>
<comment type="similarity">
    <text evidence="3 10">Belongs to the FKBP-type PPIase family.</text>
</comment>
<evidence type="ECO:0000256" key="8">
    <source>
        <dbReference type="ARBA" id="ARBA00037071"/>
    </source>
</evidence>
<dbReference type="GO" id="GO:0005737">
    <property type="term" value="C:cytoplasm"/>
    <property type="evidence" value="ECO:0007669"/>
    <property type="project" value="UniProtKB-SubCell"/>
</dbReference>
<keyword evidence="14" id="KW-1185">Reference proteome</keyword>
<evidence type="ECO:0000256" key="7">
    <source>
        <dbReference type="ARBA" id="ARBA00023235"/>
    </source>
</evidence>
<feature type="domain" description="PPIase FKBP-type" evidence="12">
    <location>
        <begin position="7"/>
        <end position="91"/>
    </location>
</feature>
<dbReference type="AlphaFoldDB" id="A0A316G8U3"/>
<dbReference type="KEGG" id="salo:EF888_17630"/>
<dbReference type="PANTHER" id="PTHR47861:SF3">
    <property type="entry name" value="FKBP-TYPE PEPTIDYL-PROLYL CIS-TRANS ISOMERASE SLYD"/>
    <property type="match status" value="1"/>
</dbReference>
<dbReference type="GO" id="GO:0003755">
    <property type="term" value="F:peptidyl-prolyl cis-trans isomerase activity"/>
    <property type="evidence" value="ECO:0007669"/>
    <property type="project" value="UniProtKB-UniRule"/>
</dbReference>
<keyword evidence="7 9" id="KW-0413">Isomerase</keyword>
<comment type="function">
    <text evidence="8">Also involved in hydrogenase metallocenter assembly, probably by participating in the nickel insertion step. This function in hydrogenase biosynthesis requires chaperone activity and the presence of the metal-binding domain, but not PPIase activity.</text>
</comment>
<feature type="region of interest" description="Disordered" evidence="11">
    <location>
        <begin position="63"/>
        <end position="89"/>
    </location>
</feature>
<dbReference type="OrthoDB" id="9808891at2"/>
<gene>
    <name evidence="13" type="ORF">C8D95_105196</name>
</gene>
<evidence type="ECO:0000256" key="3">
    <source>
        <dbReference type="ARBA" id="ARBA00006577"/>
    </source>
</evidence>
<reference evidence="13 14" key="1">
    <citation type="submission" date="2018-05" db="EMBL/GenBank/DDBJ databases">
        <title>Genomic Encyclopedia of Type Strains, Phase IV (KMG-IV): sequencing the most valuable type-strain genomes for metagenomic binning, comparative biology and taxonomic classification.</title>
        <authorList>
            <person name="Goeker M."/>
        </authorList>
    </citation>
    <scope>NUCLEOTIDE SEQUENCE [LARGE SCALE GENOMIC DNA]</scope>
    <source>
        <strain evidence="13 14">DSM 103371</strain>
    </source>
</reference>
<organism evidence="13 14">
    <name type="scientific">Silicimonas algicola</name>
    <dbReference type="NCBI Taxonomy" id="1826607"/>
    <lineage>
        <taxon>Bacteria</taxon>
        <taxon>Pseudomonadati</taxon>
        <taxon>Pseudomonadota</taxon>
        <taxon>Alphaproteobacteria</taxon>
        <taxon>Rhodobacterales</taxon>
        <taxon>Paracoccaceae</taxon>
    </lineage>
</organism>
<evidence type="ECO:0000313" key="14">
    <source>
        <dbReference type="Proteomes" id="UP000245390"/>
    </source>
</evidence>
<dbReference type="GO" id="GO:0042026">
    <property type="term" value="P:protein refolding"/>
    <property type="evidence" value="ECO:0007669"/>
    <property type="project" value="UniProtKB-ARBA"/>
</dbReference>
<dbReference type="EC" id="5.2.1.8" evidence="10"/>
<evidence type="ECO:0000256" key="11">
    <source>
        <dbReference type="SAM" id="MobiDB-lite"/>
    </source>
</evidence>
<keyword evidence="6" id="KW-0143">Chaperone</keyword>
<evidence type="ECO:0000256" key="10">
    <source>
        <dbReference type="RuleBase" id="RU003915"/>
    </source>
</evidence>
<evidence type="ECO:0000256" key="2">
    <source>
        <dbReference type="ARBA" id="ARBA00004496"/>
    </source>
</evidence>
<evidence type="ECO:0000259" key="12">
    <source>
        <dbReference type="PROSITE" id="PS50059"/>
    </source>
</evidence>
<dbReference type="SUPFAM" id="SSF54534">
    <property type="entry name" value="FKBP-like"/>
    <property type="match status" value="1"/>
</dbReference>
<feature type="region of interest" description="Disordered" evidence="11">
    <location>
        <begin position="1"/>
        <end position="29"/>
    </location>
</feature>